<dbReference type="AlphaFoldDB" id="A0A1B6EKH8"/>
<gene>
    <name evidence="3" type="ORF">g.19596</name>
    <name evidence="2" type="ORF">g.19597</name>
</gene>
<dbReference type="SUPFAM" id="SSF54695">
    <property type="entry name" value="POZ domain"/>
    <property type="match status" value="1"/>
</dbReference>
<sequence length="329" mass="37698">LQYSKVFIIIEVVEMERNISYGNEPSATTKKNKKIHKKYVDNYEDLIRSYGYLLDCNLMVGDPNLGQPEKIAVCRFNLLIHSSVFRTMLSDDSPLGDPTGKNTHITDVEPHIFKLMLRYMYGCLDNLKDIPLENCEKLILCAEKYNVQPLVAKMCSVLMPTQVSDVFPALRCVTLISLPQIENAVTSIVTKNSSEVLNHPTFLELNDLCVEFIVKQDKLNVEELEIWNALIKWVEHQAKIKPGSSLRQLITKPLRHIRFAIMTHCDIVKSVIPKNILSPEEIVQLYQAIEGERPFDVPGLCGSTALRNKKNKPYVTYSRGYCYHCDREY</sequence>
<dbReference type="InterPro" id="IPR000210">
    <property type="entry name" value="BTB/POZ_dom"/>
</dbReference>
<name>A0A1B6EKH8_9HEMI</name>
<dbReference type="SMART" id="SM00875">
    <property type="entry name" value="BACK"/>
    <property type="match status" value="1"/>
</dbReference>
<dbReference type="PROSITE" id="PS50097">
    <property type="entry name" value="BTB"/>
    <property type="match status" value="1"/>
</dbReference>
<accession>A0A1B6EKH8</accession>
<reference evidence="2" key="1">
    <citation type="submission" date="2015-11" db="EMBL/GenBank/DDBJ databases">
        <title>De novo transcriptome assembly of four potential Pierce s Disease insect vectors from Arizona vineyards.</title>
        <authorList>
            <person name="Tassone E.E."/>
        </authorList>
    </citation>
    <scope>NUCLEOTIDE SEQUENCE</scope>
</reference>
<feature type="domain" description="BTB" evidence="1">
    <location>
        <begin position="54"/>
        <end position="121"/>
    </location>
</feature>
<dbReference type="InterPro" id="IPR011333">
    <property type="entry name" value="SKP1/BTB/POZ_sf"/>
</dbReference>
<feature type="non-terminal residue" evidence="2">
    <location>
        <position position="1"/>
    </location>
</feature>
<dbReference type="Gene3D" id="1.25.40.420">
    <property type="match status" value="1"/>
</dbReference>
<protein>
    <recommendedName>
        <fullName evidence="1">BTB domain-containing protein</fullName>
    </recommendedName>
</protein>
<proteinExistence type="predicted"/>
<organism evidence="2">
    <name type="scientific">Cuerna arida</name>
    <dbReference type="NCBI Taxonomy" id="1464854"/>
    <lineage>
        <taxon>Eukaryota</taxon>
        <taxon>Metazoa</taxon>
        <taxon>Ecdysozoa</taxon>
        <taxon>Arthropoda</taxon>
        <taxon>Hexapoda</taxon>
        <taxon>Insecta</taxon>
        <taxon>Pterygota</taxon>
        <taxon>Neoptera</taxon>
        <taxon>Paraneoptera</taxon>
        <taxon>Hemiptera</taxon>
        <taxon>Auchenorrhyncha</taxon>
        <taxon>Membracoidea</taxon>
        <taxon>Cicadellidae</taxon>
        <taxon>Cicadellinae</taxon>
        <taxon>Proconiini</taxon>
        <taxon>Cuerna</taxon>
    </lineage>
</organism>
<dbReference type="Pfam" id="PF07707">
    <property type="entry name" value="BACK"/>
    <property type="match status" value="1"/>
</dbReference>
<evidence type="ECO:0000313" key="2">
    <source>
        <dbReference type="EMBL" id="JAS38448.1"/>
    </source>
</evidence>
<dbReference type="InterPro" id="IPR011705">
    <property type="entry name" value="BACK"/>
</dbReference>
<dbReference type="CDD" id="cd18186">
    <property type="entry name" value="BTB_POZ_ZBTB_KLHL-like"/>
    <property type="match status" value="1"/>
</dbReference>
<evidence type="ECO:0000259" key="1">
    <source>
        <dbReference type="PROSITE" id="PS50097"/>
    </source>
</evidence>
<dbReference type="SMART" id="SM00225">
    <property type="entry name" value="BTB"/>
    <property type="match status" value="1"/>
</dbReference>
<dbReference type="PANTHER" id="PTHR45774:SF3">
    <property type="entry name" value="BTB (POZ) DOMAIN-CONTAINING 2B-RELATED"/>
    <property type="match status" value="1"/>
</dbReference>
<evidence type="ECO:0000313" key="3">
    <source>
        <dbReference type="EMBL" id="JAS55061.1"/>
    </source>
</evidence>
<dbReference type="PANTHER" id="PTHR45774">
    <property type="entry name" value="BTB/POZ DOMAIN-CONTAINING"/>
    <property type="match status" value="1"/>
</dbReference>
<dbReference type="Gene3D" id="3.30.710.10">
    <property type="entry name" value="Potassium Channel Kv1.1, Chain A"/>
    <property type="match status" value="1"/>
</dbReference>
<dbReference type="EMBL" id="GECZ01014708">
    <property type="protein sequence ID" value="JAS55061.1"/>
    <property type="molecule type" value="Transcribed_RNA"/>
</dbReference>
<dbReference type="EMBL" id="GECZ01031321">
    <property type="protein sequence ID" value="JAS38448.1"/>
    <property type="molecule type" value="Transcribed_RNA"/>
</dbReference>
<dbReference type="Pfam" id="PF00651">
    <property type="entry name" value="BTB"/>
    <property type="match status" value="1"/>
</dbReference>